<keyword evidence="3" id="KW-1185">Reference proteome</keyword>
<reference evidence="2 3" key="1">
    <citation type="submission" date="2012-12" db="EMBL/GenBank/DDBJ databases">
        <title>Genome assembly of Fulvivirga imtechensis AK7.</title>
        <authorList>
            <person name="Nupur N."/>
            <person name="Khatri I."/>
            <person name="Kumar R."/>
            <person name="Subramanian S."/>
            <person name="Pinnaka A."/>
        </authorList>
    </citation>
    <scope>NUCLEOTIDE SEQUENCE [LARGE SCALE GENOMIC DNA]</scope>
    <source>
        <strain evidence="2 3">AK7</strain>
    </source>
</reference>
<gene>
    <name evidence="2" type="ORF">C900_04644</name>
</gene>
<protein>
    <submittedName>
        <fullName evidence="2">NTPase</fullName>
    </submittedName>
</protein>
<feature type="signal peptide" evidence="1">
    <location>
        <begin position="1"/>
        <end position="20"/>
    </location>
</feature>
<proteinExistence type="predicted"/>
<name>L8JR38_9BACT</name>
<feature type="chain" id="PRO_5003994149" evidence="1">
    <location>
        <begin position="21"/>
        <end position="339"/>
    </location>
</feature>
<organism evidence="2 3">
    <name type="scientific">Fulvivirga imtechensis AK7</name>
    <dbReference type="NCBI Taxonomy" id="1237149"/>
    <lineage>
        <taxon>Bacteria</taxon>
        <taxon>Pseudomonadati</taxon>
        <taxon>Bacteroidota</taxon>
        <taxon>Cytophagia</taxon>
        <taxon>Cytophagales</taxon>
        <taxon>Fulvivirgaceae</taxon>
        <taxon>Fulvivirga</taxon>
    </lineage>
</organism>
<dbReference type="Proteomes" id="UP000011135">
    <property type="component" value="Unassembled WGS sequence"/>
</dbReference>
<dbReference type="AlphaFoldDB" id="L8JR38"/>
<accession>L8JR38</accession>
<dbReference type="eggNOG" id="ENOG502ZAHR">
    <property type="taxonomic scope" value="Bacteria"/>
</dbReference>
<dbReference type="RefSeq" id="WP_009581833.1">
    <property type="nucleotide sequence ID" value="NZ_AMZN01000068.1"/>
</dbReference>
<keyword evidence="1" id="KW-0732">Signal</keyword>
<evidence type="ECO:0000313" key="2">
    <source>
        <dbReference type="EMBL" id="ELR69797.1"/>
    </source>
</evidence>
<evidence type="ECO:0000256" key="1">
    <source>
        <dbReference type="SAM" id="SignalP"/>
    </source>
</evidence>
<sequence>MPKFYFLLLALFCFSESVQAQEEVNVAQILDSLQYGAELPSEILQTKSLVLVKVPPKSTQPYLRGSWKKLAEQAQPGFKRAGIDAVVYYYVEDIYSGKEPYLSFMEDFKKRGLENIIFLVQEAANYRIVLTKMNDGDPLIKSGQQAWQTQHADLAMALNNLYKAAANSAQARENLLILEVPEFGTMTSPIKGRRGEYYDLNFSSERLAIVPFADTAQINQVMADYPYKYGFVDANKGDTKLRSDGYQYILYYVHTTGKEVKEMLGYNTTDTETAYVSEVVKDGQVRVNSYSIDIPVYKFYIKHIYSGNVFLGKKWDAAPTWQQALTNYIDNLRNELVRK</sequence>
<comment type="caution">
    <text evidence="2">The sequence shown here is derived from an EMBL/GenBank/DDBJ whole genome shotgun (WGS) entry which is preliminary data.</text>
</comment>
<dbReference type="OrthoDB" id="960751at2"/>
<evidence type="ECO:0000313" key="3">
    <source>
        <dbReference type="Proteomes" id="UP000011135"/>
    </source>
</evidence>
<dbReference type="EMBL" id="AMZN01000068">
    <property type="protein sequence ID" value="ELR69797.1"/>
    <property type="molecule type" value="Genomic_DNA"/>
</dbReference>
<dbReference type="STRING" id="1237149.C900_04644"/>